<protein>
    <recommendedName>
        <fullName evidence="1">HDOD domain-containing protein</fullName>
    </recommendedName>
</protein>
<accession>A0ABQ1K7K6</accession>
<keyword evidence="3" id="KW-1185">Reference proteome</keyword>
<dbReference type="InterPro" id="IPR014408">
    <property type="entry name" value="dGMP_Pdiesterase_EAL/HD-GYP"/>
</dbReference>
<dbReference type="Gene3D" id="1.10.3210.10">
    <property type="entry name" value="Hypothetical protein af1432"/>
    <property type="match status" value="1"/>
</dbReference>
<dbReference type="InterPro" id="IPR001633">
    <property type="entry name" value="EAL_dom"/>
</dbReference>
<dbReference type="InterPro" id="IPR052340">
    <property type="entry name" value="RNase_Y/CdgJ"/>
</dbReference>
<dbReference type="SUPFAM" id="SSF141868">
    <property type="entry name" value="EAL domain-like"/>
    <property type="match status" value="1"/>
</dbReference>
<evidence type="ECO:0000313" key="3">
    <source>
        <dbReference type="Proteomes" id="UP000629025"/>
    </source>
</evidence>
<dbReference type="EMBL" id="BMIJ01000002">
    <property type="protein sequence ID" value="GGB87763.1"/>
    <property type="molecule type" value="Genomic_DNA"/>
</dbReference>
<dbReference type="Proteomes" id="UP000629025">
    <property type="component" value="Unassembled WGS sequence"/>
</dbReference>
<name>A0ABQ1K7K6_9GAMM</name>
<dbReference type="InterPro" id="IPR013976">
    <property type="entry name" value="HDOD"/>
</dbReference>
<reference evidence="3" key="1">
    <citation type="journal article" date="2019" name="Int. J. Syst. Evol. Microbiol.">
        <title>The Global Catalogue of Microorganisms (GCM) 10K type strain sequencing project: providing services to taxonomists for standard genome sequencing and annotation.</title>
        <authorList>
            <consortium name="The Broad Institute Genomics Platform"/>
            <consortium name="The Broad Institute Genome Sequencing Center for Infectious Disease"/>
            <person name="Wu L."/>
            <person name="Ma J."/>
        </authorList>
    </citation>
    <scope>NUCLEOTIDE SEQUENCE [LARGE SCALE GENOMIC DNA]</scope>
    <source>
        <strain evidence="3">CGMCC 1.15341</strain>
    </source>
</reference>
<sequence length="430" mass="48030">MSLALESVSELHQNPPYPPPTAFGHMKLDILLARQPIFDRDLKVVGYELLYRSAPDFTRAVLSSADTCRATCEVLLNTYTSVFDSGSYRLLPAFVNFGERLLLDNQLPSLPREHLVLEILEDVPPSPPVIARLKALRKAGFKLALDDFVLKPGYEPLLELAHIVKLDVRQLGPQLLEEQVDKIKSYPATLLAEKVETTEELELCRALGFKLFQGFFLSRPQLVSGRQLSSNRLILLELLAALNQEEVSVTVLEKVINQDPQLCVKILRLLNSAQFALRREVSSIAEAITLLGLEELRRWTLLISLTTPHSHQPPELSRQILTRAAMCEQLAIASGLVRQDSAFMAGLLSGLDALFAMPLASIVEHLPLNDALRRSVLFREGDLGLLINESQACLEARWDQLSGRFDDTTLSNAEQEALNWVLEATQAIRD</sequence>
<dbReference type="PROSITE" id="PS51833">
    <property type="entry name" value="HDOD"/>
    <property type="match status" value="1"/>
</dbReference>
<dbReference type="SUPFAM" id="SSF109604">
    <property type="entry name" value="HD-domain/PDEase-like"/>
    <property type="match status" value="1"/>
</dbReference>
<dbReference type="Pfam" id="PF08668">
    <property type="entry name" value="HDOD"/>
    <property type="match status" value="1"/>
</dbReference>
<dbReference type="Gene3D" id="3.20.20.450">
    <property type="entry name" value="EAL domain"/>
    <property type="match status" value="1"/>
</dbReference>
<proteinExistence type="predicted"/>
<dbReference type="PANTHER" id="PTHR33525:SF4">
    <property type="entry name" value="CYCLIC DI-GMP PHOSPHODIESTERASE CDGJ"/>
    <property type="match status" value="1"/>
</dbReference>
<dbReference type="Pfam" id="PF00563">
    <property type="entry name" value="EAL"/>
    <property type="match status" value="1"/>
</dbReference>
<dbReference type="SMART" id="SM00052">
    <property type="entry name" value="EAL"/>
    <property type="match status" value="1"/>
</dbReference>
<feature type="domain" description="HDOD" evidence="1">
    <location>
        <begin position="228"/>
        <end position="414"/>
    </location>
</feature>
<comment type="caution">
    <text evidence="2">The sequence shown here is derived from an EMBL/GenBank/DDBJ whole genome shotgun (WGS) entry which is preliminary data.</text>
</comment>
<dbReference type="PANTHER" id="PTHR33525">
    <property type="match status" value="1"/>
</dbReference>
<gene>
    <name evidence="2" type="ORF">GCM10011352_12150</name>
</gene>
<evidence type="ECO:0000313" key="2">
    <source>
        <dbReference type="EMBL" id="GGB87763.1"/>
    </source>
</evidence>
<dbReference type="InterPro" id="IPR035919">
    <property type="entry name" value="EAL_sf"/>
</dbReference>
<dbReference type="PIRSF" id="PIRSF003180">
    <property type="entry name" value="DiGMPpdiest_YuxH"/>
    <property type="match status" value="1"/>
</dbReference>
<organism evidence="2 3">
    <name type="scientific">Marinobacterium zhoushanense</name>
    <dbReference type="NCBI Taxonomy" id="1679163"/>
    <lineage>
        <taxon>Bacteria</taxon>
        <taxon>Pseudomonadati</taxon>
        <taxon>Pseudomonadota</taxon>
        <taxon>Gammaproteobacteria</taxon>
        <taxon>Oceanospirillales</taxon>
        <taxon>Oceanospirillaceae</taxon>
        <taxon>Marinobacterium</taxon>
    </lineage>
</organism>
<evidence type="ECO:0000259" key="1">
    <source>
        <dbReference type="PROSITE" id="PS51833"/>
    </source>
</evidence>